<sequence>MALLLLTILETLGLSARFACIVNSAMHEEKILREKPFFSLLEKGENAREKRVFTLLDKENDGSDNHDNCFNQQEKKRGLTPEQVQFLWKSFEVEIKLEPKRSPTC</sequence>
<dbReference type="AlphaFoldDB" id="A0ABD2XYC0"/>
<reference evidence="2 3" key="1">
    <citation type="submission" date="2024-11" db="EMBL/GenBank/DDBJ databases">
        <title>A near-complete genome assembly of Cinchona calisaya.</title>
        <authorList>
            <person name="Lian D.C."/>
            <person name="Zhao X.W."/>
            <person name="Wei L."/>
        </authorList>
    </citation>
    <scope>NUCLEOTIDE SEQUENCE [LARGE SCALE GENOMIC DNA]</scope>
    <source>
        <tissue evidence="2">Nenye</tissue>
    </source>
</reference>
<feature type="signal peptide" evidence="1">
    <location>
        <begin position="1"/>
        <end position="15"/>
    </location>
</feature>
<name>A0ABD2XYC0_9GENT</name>
<dbReference type="Proteomes" id="UP001630127">
    <property type="component" value="Unassembled WGS sequence"/>
</dbReference>
<evidence type="ECO:0000313" key="3">
    <source>
        <dbReference type="Proteomes" id="UP001630127"/>
    </source>
</evidence>
<evidence type="ECO:0000313" key="2">
    <source>
        <dbReference type="EMBL" id="KAL3500376.1"/>
    </source>
</evidence>
<keyword evidence="3" id="KW-1185">Reference proteome</keyword>
<protein>
    <submittedName>
        <fullName evidence="2">Uncharacterized protein</fullName>
    </submittedName>
</protein>
<evidence type="ECO:0000256" key="1">
    <source>
        <dbReference type="SAM" id="SignalP"/>
    </source>
</evidence>
<accession>A0ABD2XYC0</accession>
<organism evidence="2 3">
    <name type="scientific">Cinchona calisaya</name>
    <dbReference type="NCBI Taxonomy" id="153742"/>
    <lineage>
        <taxon>Eukaryota</taxon>
        <taxon>Viridiplantae</taxon>
        <taxon>Streptophyta</taxon>
        <taxon>Embryophyta</taxon>
        <taxon>Tracheophyta</taxon>
        <taxon>Spermatophyta</taxon>
        <taxon>Magnoliopsida</taxon>
        <taxon>eudicotyledons</taxon>
        <taxon>Gunneridae</taxon>
        <taxon>Pentapetalae</taxon>
        <taxon>asterids</taxon>
        <taxon>lamiids</taxon>
        <taxon>Gentianales</taxon>
        <taxon>Rubiaceae</taxon>
        <taxon>Cinchonoideae</taxon>
        <taxon>Cinchoneae</taxon>
        <taxon>Cinchona</taxon>
    </lineage>
</organism>
<proteinExistence type="predicted"/>
<comment type="caution">
    <text evidence="2">The sequence shown here is derived from an EMBL/GenBank/DDBJ whole genome shotgun (WGS) entry which is preliminary data.</text>
</comment>
<gene>
    <name evidence="2" type="ORF">ACH5RR_039469</name>
</gene>
<keyword evidence="1" id="KW-0732">Signal</keyword>
<dbReference type="EMBL" id="JBJUIK010000016">
    <property type="protein sequence ID" value="KAL3500376.1"/>
    <property type="molecule type" value="Genomic_DNA"/>
</dbReference>
<feature type="chain" id="PRO_5044843576" evidence="1">
    <location>
        <begin position="16"/>
        <end position="105"/>
    </location>
</feature>